<dbReference type="Proteomes" id="UP000054538">
    <property type="component" value="Unassembled WGS sequence"/>
</dbReference>
<sequence length="107" mass="12512">MGNHRISQDVKLAAIRLHEHGPLHLQDILECCNFSECTFYHILKLWHDTGDVVTHNQSFHGRPHLLDHDDLDYVLNLMQSNPDYFLDKLLSLIKNNCFVSVHFTTIF</sequence>
<dbReference type="SUPFAM" id="SSF46689">
    <property type="entry name" value="Homeodomain-like"/>
    <property type="match status" value="1"/>
</dbReference>
<evidence type="ECO:0000313" key="2">
    <source>
        <dbReference type="Proteomes" id="UP000054538"/>
    </source>
</evidence>
<dbReference type="OrthoDB" id="2994945at2759"/>
<evidence type="ECO:0000313" key="1">
    <source>
        <dbReference type="EMBL" id="KIK78849.1"/>
    </source>
</evidence>
<dbReference type="AlphaFoldDB" id="A0A0D0DDL3"/>
<keyword evidence="2" id="KW-1185">Reference proteome</keyword>
<organism evidence="1 2">
    <name type="scientific">Paxillus rubicundulus Ve08.2h10</name>
    <dbReference type="NCBI Taxonomy" id="930991"/>
    <lineage>
        <taxon>Eukaryota</taxon>
        <taxon>Fungi</taxon>
        <taxon>Dikarya</taxon>
        <taxon>Basidiomycota</taxon>
        <taxon>Agaricomycotina</taxon>
        <taxon>Agaricomycetes</taxon>
        <taxon>Agaricomycetidae</taxon>
        <taxon>Boletales</taxon>
        <taxon>Paxilineae</taxon>
        <taxon>Paxillaceae</taxon>
        <taxon>Paxillus</taxon>
    </lineage>
</organism>
<protein>
    <submittedName>
        <fullName evidence="1">Unplaced genomic scaffold scaffold_1630, whole genome shotgun sequence</fullName>
    </submittedName>
</protein>
<proteinExistence type="predicted"/>
<accession>A0A0D0DDL3</accession>
<dbReference type="InterPro" id="IPR009057">
    <property type="entry name" value="Homeodomain-like_sf"/>
</dbReference>
<dbReference type="HOGENOM" id="CLU_056788_9_3_1"/>
<dbReference type="EMBL" id="KN826452">
    <property type="protein sequence ID" value="KIK78849.1"/>
    <property type="molecule type" value="Genomic_DNA"/>
</dbReference>
<gene>
    <name evidence="1" type="ORF">PAXRUDRAFT_36557</name>
</gene>
<reference evidence="1 2" key="1">
    <citation type="submission" date="2014-04" db="EMBL/GenBank/DDBJ databases">
        <authorList>
            <consortium name="DOE Joint Genome Institute"/>
            <person name="Kuo A."/>
            <person name="Kohler A."/>
            <person name="Jargeat P."/>
            <person name="Nagy L.G."/>
            <person name="Floudas D."/>
            <person name="Copeland A."/>
            <person name="Barry K.W."/>
            <person name="Cichocki N."/>
            <person name="Veneault-Fourrey C."/>
            <person name="LaButti K."/>
            <person name="Lindquist E.A."/>
            <person name="Lipzen A."/>
            <person name="Lundell T."/>
            <person name="Morin E."/>
            <person name="Murat C."/>
            <person name="Sun H."/>
            <person name="Tunlid A."/>
            <person name="Henrissat B."/>
            <person name="Grigoriev I.V."/>
            <person name="Hibbett D.S."/>
            <person name="Martin F."/>
            <person name="Nordberg H.P."/>
            <person name="Cantor M.N."/>
            <person name="Hua S.X."/>
        </authorList>
    </citation>
    <scope>NUCLEOTIDE SEQUENCE [LARGE SCALE GENOMIC DNA]</scope>
    <source>
        <strain evidence="1 2">Ve08.2h10</strain>
    </source>
</reference>
<name>A0A0D0DDL3_9AGAM</name>
<reference evidence="2" key="2">
    <citation type="submission" date="2015-01" db="EMBL/GenBank/DDBJ databases">
        <title>Evolutionary Origins and Diversification of the Mycorrhizal Mutualists.</title>
        <authorList>
            <consortium name="DOE Joint Genome Institute"/>
            <consortium name="Mycorrhizal Genomics Consortium"/>
            <person name="Kohler A."/>
            <person name="Kuo A."/>
            <person name="Nagy L.G."/>
            <person name="Floudas D."/>
            <person name="Copeland A."/>
            <person name="Barry K.W."/>
            <person name="Cichocki N."/>
            <person name="Veneault-Fourrey C."/>
            <person name="LaButti K."/>
            <person name="Lindquist E.A."/>
            <person name="Lipzen A."/>
            <person name="Lundell T."/>
            <person name="Morin E."/>
            <person name="Murat C."/>
            <person name="Riley R."/>
            <person name="Ohm R."/>
            <person name="Sun H."/>
            <person name="Tunlid A."/>
            <person name="Henrissat B."/>
            <person name="Grigoriev I.V."/>
            <person name="Hibbett D.S."/>
            <person name="Martin F."/>
        </authorList>
    </citation>
    <scope>NUCLEOTIDE SEQUENCE [LARGE SCALE GENOMIC DNA]</scope>
    <source>
        <strain evidence="2">Ve08.2h10</strain>
    </source>
</reference>
<dbReference type="InParanoid" id="A0A0D0DDL3"/>